<feature type="transmembrane region" description="Helical" evidence="1">
    <location>
        <begin position="6"/>
        <end position="27"/>
    </location>
</feature>
<dbReference type="EMBL" id="MSPP01000001">
    <property type="protein sequence ID" value="OUD10944.1"/>
    <property type="molecule type" value="Genomic_DNA"/>
</dbReference>
<dbReference type="OrthoDB" id="7870293at2"/>
<dbReference type="AlphaFoldDB" id="A0A251X3Q1"/>
<keyword evidence="1" id="KW-1133">Transmembrane helix</keyword>
<keyword evidence="3" id="KW-1185">Reference proteome</keyword>
<reference evidence="2 3" key="1">
    <citation type="submission" date="2016-12" db="EMBL/GenBank/DDBJ databases">
        <title>The draft genome sequence of HSLHS2.</title>
        <authorList>
            <person name="Hu D."/>
            <person name="Wang L."/>
            <person name="Shao Z."/>
        </authorList>
    </citation>
    <scope>NUCLEOTIDE SEQUENCE [LARGE SCALE GENOMIC DNA]</scope>
    <source>
        <strain evidence="2">MCCC 1A06712</strain>
    </source>
</reference>
<evidence type="ECO:0000313" key="2">
    <source>
        <dbReference type="EMBL" id="OUD10944.1"/>
    </source>
</evidence>
<dbReference type="Proteomes" id="UP000194664">
    <property type="component" value="Unassembled WGS sequence"/>
</dbReference>
<accession>A0A251X3Q1</accession>
<gene>
    <name evidence="2" type="ORF">BVC71_05630</name>
</gene>
<evidence type="ECO:0000313" key="3">
    <source>
        <dbReference type="Proteomes" id="UP000194664"/>
    </source>
</evidence>
<keyword evidence="1" id="KW-0472">Membrane</keyword>
<proteinExistence type="predicted"/>
<organism evidence="2 3">
    <name type="scientific">Marivivens niveibacter</name>
    <dbReference type="NCBI Taxonomy" id="1930667"/>
    <lineage>
        <taxon>Bacteria</taxon>
        <taxon>Pseudomonadati</taxon>
        <taxon>Pseudomonadota</taxon>
        <taxon>Alphaproteobacteria</taxon>
        <taxon>Rhodobacterales</taxon>
        <taxon>Paracoccaceae</taxon>
        <taxon>Marivivens group</taxon>
        <taxon>Marivivens</taxon>
    </lineage>
</organism>
<evidence type="ECO:0000256" key="1">
    <source>
        <dbReference type="SAM" id="Phobius"/>
    </source>
</evidence>
<dbReference type="RefSeq" id="WP_086450584.1">
    <property type="nucleotide sequence ID" value="NZ_MSPP01000001.1"/>
</dbReference>
<name>A0A251X3Q1_9RHOB</name>
<keyword evidence="1" id="KW-0812">Transmembrane</keyword>
<sequence>MGKVLIGLAFMVTAVVVYFTLSALGMVGDDRSPAERMADNLASIGAEFEADGHLPWDNTAEVQRVQTVGDTLKITVRAAPDLPDTIAAIVCNYRDLRELIYDGAEIEIIWKPPQMGRVMGTTSINFCPSLRG</sequence>
<protein>
    <submittedName>
        <fullName evidence="2">Uncharacterized protein</fullName>
    </submittedName>
</protein>
<comment type="caution">
    <text evidence="2">The sequence shown here is derived from an EMBL/GenBank/DDBJ whole genome shotgun (WGS) entry which is preliminary data.</text>
</comment>